<evidence type="ECO:0000313" key="2">
    <source>
        <dbReference type="EMBL" id="MCR8826282.1"/>
    </source>
</evidence>
<sequence>MSMDLNFERQGAGQPLLLVHGLGGSMRSWDSIVPTLARAREVVLVDLPGHGQSPPLAGRQTIAAYADALDRFIDRNGLAGVDTVGSSVGARMVLELARRGTGGHTVAYDPGGFWRGWETAWFRSTLAASVRLVRLLRRRIPTLSQSRAARTVLLAQLSAHPGDLDPQLVQNELTSIAETNVFDAMLSELARGPLQDGTTTPPGRVTIGWGRQDRLLLPRQAERAQAAFPTAELHWFDRCGHFPQWDRPTEAAEVILKTVQN</sequence>
<keyword evidence="3" id="KW-1185">Reference proteome</keyword>
<proteinExistence type="predicted"/>
<dbReference type="InterPro" id="IPR050266">
    <property type="entry name" value="AB_hydrolase_sf"/>
</dbReference>
<dbReference type="InterPro" id="IPR029058">
    <property type="entry name" value="AB_hydrolase_fold"/>
</dbReference>
<dbReference type="Proteomes" id="UP001165396">
    <property type="component" value="Unassembled WGS sequence"/>
</dbReference>
<gene>
    <name evidence="2" type="ORF">NTA49_07000</name>
</gene>
<dbReference type="EMBL" id="JANKJG010000004">
    <property type="protein sequence ID" value="MCR8826282.1"/>
    <property type="molecule type" value="Genomic_DNA"/>
</dbReference>
<name>A0ABT1YZJ7_9RHOB</name>
<dbReference type="GO" id="GO:0016787">
    <property type="term" value="F:hydrolase activity"/>
    <property type="evidence" value="ECO:0007669"/>
    <property type="project" value="UniProtKB-KW"/>
</dbReference>
<dbReference type="Gene3D" id="3.40.50.1820">
    <property type="entry name" value="alpha/beta hydrolase"/>
    <property type="match status" value="1"/>
</dbReference>
<dbReference type="SUPFAM" id="SSF53474">
    <property type="entry name" value="alpha/beta-Hydrolases"/>
    <property type="match status" value="1"/>
</dbReference>
<dbReference type="InterPro" id="IPR000073">
    <property type="entry name" value="AB_hydrolase_1"/>
</dbReference>
<dbReference type="Pfam" id="PF12697">
    <property type="entry name" value="Abhydrolase_6"/>
    <property type="match status" value="1"/>
</dbReference>
<keyword evidence="2" id="KW-0378">Hydrolase</keyword>
<protein>
    <submittedName>
        <fullName evidence="2">Alpha/beta fold hydrolase</fullName>
    </submittedName>
</protein>
<evidence type="ECO:0000259" key="1">
    <source>
        <dbReference type="Pfam" id="PF12697"/>
    </source>
</evidence>
<dbReference type="PANTHER" id="PTHR43798">
    <property type="entry name" value="MONOACYLGLYCEROL LIPASE"/>
    <property type="match status" value="1"/>
</dbReference>
<comment type="caution">
    <text evidence="2">The sequence shown here is derived from an EMBL/GenBank/DDBJ whole genome shotgun (WGS) entry which is preliminary data.</text>
</comment>
<accession>A0ABT1YZJ7</accession>
<reference evidence="2" key="1">
    <citation type="submission" date="2022-07" db="EMBL/GenBank/DDBJ databases">
        <title>Pseudosulfitobacter sp. strain AP-MA-4, whole genome sequence.</title>
        <authorList>
            <person name="Jiang Y."/>
        </authorList>
    </citation>
    <scope>NUCLEOTIDE SEQUENCE</scope>
    <source>
        <strain evidence="2">AP-MA-4</strain>
    </source>
</reference>
<dbReference type="PANTHER" id="PTHR43798:SF27">
    <property type="entry name" value="HYDROLASE ALPHA_BETA HYDROLASE FOLD FAMILY"/>
    <property type="match status" value="1"/>
</dbReference>
<organism evidence="2 3">
    <name type="scientific">Pseudosulfitobacter koreensis</name>
    <dbReference type="NCBI Taxonomy" id="2968472"/>
    <lineage>
        <taxon>Bacteria</taxon>
        <taxon>Pseudomonadati</taxon>
        <taxon>Pseudomonadota</taxon>
        <taxon>Alphaproteobacteria</taxon>
        <taxon>Rhodobacterales</taxon>
        <taxon>Roseobacteraceae</taxon>
        <taxon>Pseudosulfitobacter</taxon>
    </lineage>
</organism>
<feature type="domain" description="AB hydrolase-1" evidence="1">
    <location>
        <begin position="16"/>
        <end position="253"/>
    </location>
</feature>
<evidence type="ECO:0000313" key="3">
    <source>
        <dbReference type="Proteomes" id="UP001165396"/>
    </source>
</evidence>